<protein>
    <recommendedName>
        <fullName evidence="2">Histidine kinase/HSP90-like ATPase domain-containing protein</fullName>
    </recommendedName>
</protein>
<dbReference type="InterPro" id="IPR003594">
    <property type="entry name" value="HATPase_dom"/>
</dbReference>
<dbReference type="Gene3D" id="3.30.565.10">
    <property type="entry name" value="Histidine kinase-like ATPase, C-terminal domain"/>
    <property type="match status" value="1"/>
</dbReference>
<reference evidence="3 4" key="1">
    <citation type="submission" date="2016-10" db="EMBL/GenBank/DDBJ databases">
        <title>The Draft Genome Sequence of Actinokineospora bangkokensis 44EHWT reveals the biosynthetic pathway of antifungal compounds Thailandins with unusual extender unit butylmalonyl-CoA.</title>
        <authorList>
            <person name="Greule A."/>
            <person name="Intra B."/>
            <person name="Flemming S."/>
            <person name="Rommel M.G."/>
            <person name="Panbangred W."/>
            <person name="Bechthold A."/>
        </authorList>
    </citation>
    <scope>NUCLEOTIDE SEQUENCE [LARGE SCALE GENOMIC DNA]</scope>
    <source>
        <strain evidence="3 4">44EHW</strain>
    </source>
</reference>
<dbReference type="Proteomes" id="UP000186040">
    <property type="component" value="Unassembled WGS sequence"/>
</dbReference>
<dbReference type="EMBL" id="MKQR01000016">
    <property type="protein sequence ID" value="OLR92350.1"/>
    <property type="molecule type" value="Genomic_DNA"/>
</dbReference>
<dbReference type="PANTHER" id="PTHR35526">
    <property type="entry name" value="ANTI-SIGMA-F FACTOR RSBW-RELATED"/>
    <property type="match status" value="1"/>
</dbReference>
<comment type="caution">
    <text evidence="3">The sequence shown here is derived from an EMBL/GenBank/DDBJ whole genome shotgun (WGS) entry which is preliminary data.</text>
</comment>
<keyword evidence="1" id="KW-0808">Transferase</keyword>
<dbReference type="GO" id="GO:0004674">
    <property type="term" value="F:protein serine/threonine kinase activity"/>
    <property type="evidence" value="ECO:0007669"/>
    <property type="project" value="UniProtKB-KW"/>
</dbReference>
<name>A0A1Q9LK06_9PSEU</name>
<keyword evidence="1" id="KW-0418">Kinase</keyword>
<dbReference type="RefSeq" id="WP_075975496.1">
    <property type="nucleotide sequence ID" value="NZ_MKQR01000016.1"/>
</dbReference>
<accession>A0A1Q9LK06</accession>
<dbReference type="OrthoDB" id="3527613at2"/>
<dbReference type="AlphaFoldDB" id="A0A1Q9LK06"/>
<evidence type="ECO:0000259" key="2">
    <source>
        <dbReference type="Pfam" id="PF13581"/>
    </source>
</evidence>
<proteinExistence type="predicted"/>
<feature type="domain" description="Histidine kinase/HSP90-like ATPase" evidence="2">
    <location>
        <begin position="28"/>
        <end position="138"/>
    </location>
</feature>
<evidence type="ECO:0000313" key="4">
    <source>
        <dbReference type="Proteomes" id="UP000186040"/>
    </source>
</evidence>
<sequence length="145" mass="15628">MPDNALGLDGHHEAGRTTGEVAIDTSLSCEDLAAVRGAIADVLDGRPRGFVGDVQLVATELGANACDHADAPRHLVLRREVHDERGAELVIEVRDATPGRLPVVGVSRFDETRGRGMRMVEAVCNDWGVREEDGVKVVWGRLPMP</sequence>
<evidence type="ECO:0000256" key="1">
    <source>
        <dbReference type="ARBA" id="ARBA00022527"/>
    </source>
</evidence>
<dbReference type="Pfam" id="PF13581">
    <property type="entry name" value="HATPase_c_2"/>
    <property type="match status" value="1"/>
</dbReference>
<evidence type="ECO:0000313" key="3">
    <source>
        <dbReference type="EMBL" id="OLR92350.1"/>
    </source>
</evidence>
<dbReference type="InterPro" id="IPR036890">
    <property type="entry name" value="HATPase_C_sf"/>
</dbReference>
<keyword evidence="4" id="KW-1185">Reference proteome</keyword>
<gene>
    <name evidence="3" type="ORF">BJP25_19855</name>
</gene>
<dbReference type="STRING" id="1193682.BJP25_19855"/>
<keyword evidence="1" id="KW-0723">Serine/threonine-protein kinase</keyword>
<dbReference type="InterPro" id="IPR050267">
    <property type="entry name" value="Anti-sigma-factor_SerPK"/>
</dbReference>
<organism evidence="3 4">
    <name type="scientific">Actinokineospora bangkokensis</name>
    <dbReference type="NCBI Taxonomy" id="1193682"/>
    <lineage>
        <taxon>Bacteria</taxon>
        <taxon>Bacillati</taxon>
        <taxon>Actinomycetota</taxon>
        <taxon>Actinomycetes</taxon>
        <taxon>Pseudonocardiales</taxon>
        <taxon>Pseudonocardiaceae</taxon>
        <taxon>Actinokineospora</taxon>
    </lineage>
</organism>
<dbReference type="PANTHER" id="PTHR35526:SF3">
    <property type="entry name" value="ANTI-SIGMA-F FACTOR RSBW"/>
    <property type="match status" value="1"/>
</dbReference>
<dbReference type="CDD" id="cd16936">
    <property type="entry name" value="HATPase_RsbW-like"/>
    <property type="match status" value="1"/>
</dbReference>